<keyword evidence="2" id="KW-0004">4Fe-4S</keyword>
<dbReference type="EMBL" id="JADCKA010000002">
    <property type="protein sequence ID" value="MBE5034953.1"/>
    <property type="molecule type" value="Genomic_DNA"/>
</dbReference>
<dbReference type="PROSITE" id="PS51379">
    <property type="entry name" value="4FE4S_FER_2"/>
    <property type="match status" value="2"/>
</dbReference>
<dbReference type="PROSITE" id="PS51839">
    <property type="entry name" value="4FE4S_HC3"/>
    <property type="match status" value="1"/>
</dbReference>
<keyword evidence="5" id="KW-0411">Iron-sulfur</keyword>
<dbReference type="PROSITE" id="PS00641">
    <property type="entry name" value="COMPLEX1_75K_1"/>
    <property type="match status" value="1"/>
</dbReference>
<dbReference type="Gene3D" id="3.30.70.20">
    <property type="match status" value="1"/>
</dbReference>
<name>A0ABR9QVP4_9FIRM</name>
<dbReference type="InterPro" id="IPR019574">
    <property type="entry name" value="NADH_UbQ_OxRdtase_Gsu_4Fe4S-bd"/>
</dbReference>
<dbReference type="InterPro" id="IPR017900">
    <property type="entry name" value="4Fe4S_Fe_S_CS"/>
</dbReference>
<dbReference type="RefSeq" id="WP_226384624.1">
    <property type="nucleotide sequence ID" value="NZ_JADCKA010000002.1"/>
</dbReference>
<evidence type="ECO:0000313" key="8">
    <source>
        <dbReference type="EMBL" id="MBE5034953.1"/>
    </source>
</evidence>
<feature type="domain" description="4Fe-4S ferredoxin-type" evidence="6">
    <location>
        <begin position="186"/>
        <end position="215"/>
    </location>
</feature>
<dbReference type="InterPro" id="IPR003149">
    <property type="entry name" value="Fe_hydrogenase_ssu"/>
</dbReference>
<comment type="caution">
    <text evidence="8">The sequence shown here is derived from an EMBL/GenBank/DDBJ whole genome shotgun (WGS) entry which is preliminary data.</text>
</comment>
<reference evidence="8 9" key="1">
    <citation type="submission" date="2020-10" db="EMBL/GenBank/DDBJ databases">
        <title>ChiBAC.</title>
        <authorList>
            <person name="Zenner C."/>
            <person name="Hitch T.C.A."/>
            <person name="Clavel T."/>
        </authorList>
    </citation>
    <scope>NUCLEOTIDE SEQUENCE [LARGE SCALE GENOMIC DNA]</scope>
    <source>
        <strain evidence="8 9">DSM 108706</strain>
    </source>
</reference>
<dbReference type="SUPFAM" id="SSF54862">
    <property type="entry name" value="4Fe-4S ferredoxins"/>
    <property type="match status" value="1"/>
</dbReference>
<sequence>MEKQGFIEINGEMTPFTDEKNVLEVLRNAGVNIPTLCYYSDLSVFGACRMCIVEDERGNIMTSCSTPPKDGMKIFTNTTKLFKYRRLILKMLLSSHCRECTTCPKSGDCMLQELAKRFAISEISFDRSGKAFKDELPIDASSKAIIRNPNKCIHCGDCVRMCSEVQNVGAIDFAFRGSNVQVTTAYGDPIATTNCVNCGQCAAICPTGAIDIKSDIDAVWDVINDKDKRVMVQVAPAVRVALGERFGIKDNERFNPILVAALRKLGFDEIYDTSFGADLTVIEESNEFIDRLENGGKLPLFSSCCPGWIKYAEDNHPELLENISTCRSPMEMFSSVVKEEAAISDELPDKRTPVVVAIMPCTAKKYEADREEFKINGESRTDYVLTTQELVTMIKQAGIVLASLDPEAPDINYGMYSGAGVIFGVSGGVTEAVIRRLVDKKDAASFTNISFSGVRGLESVKEVEIPYKGRTLKIAMVSGLGNTEKIIKKIESGEAHYDFVEVMACPSGCIGGGGQPRSTRRTLARRSKELYANDKISRIRHSDANPFVGRAYREIIKDDNHRLLHVHYAKED</sequence>
<comment type="cofactor">
    <cofactor evidence="1">
        <name>[4Fe-4S] cluster</name>
        <dbReference type="ChEBI" id="CHEBI:49883"/>
    </cofactor>
</comment>
<feature type="domain" description="4Fe-4S ferredoxin-type" evidence="6">
    <location>
        <begin position="143"/>
        <end position="173"/>
    </location>
</feature>
<dbReference type="SMART" id="SM00902">
    <property type="entry name" value="Fe_hyd_SSU"/>
    <property type="match status" value="1"/>
</dbReference>
<dbReference type="Gene3D" id="3.40.50.1780">
    <property type="match status" value="1"/>
</dbReference>
<dbReference type="PROSITE" id="PS00198">
    <property type="entry name" value="4FE4S_FER_1"/>
    <property type="match status" value="1"/>
</dbReference>
<dbReference type="InterPro" id="IPR036010">
    <property type="entry name" value="2Fe-2S_ferredoxin-like_sf"/>
</dbReference>
<evidence type="ECO:0000259" key="6">
    <source>
        <dbReference type="PROSITE" id="PS51379"/>
    </source>
</evidence>
<dbReference type="SUPFAM" id="SSF53920">
    <property type="entry name" value="Fe-only hydrogenase"/>
    <property type="match status" value="1"/>
</dbReference>
<dbReference type="InterPro" id="IPR017896">
    <property type="entry name" value="4Fe4S_Fe-S-bd"/>
</dbReference>
<dbReference type="Gene3D" id="3.40.950.10">
    <property type="entry name" value="Fe-only Hydrogenase (Larger Subunit), Chain L, domain 3"/>
    <property type="match status" value="1"/>
</dbReference>
<dbReference type="Pfam" id="PF13510">
    <property type="entry name" value="Fer2_4"/>
    <property type="match status" value="1"/>
</dbReference>
<dbReference type="NCBIfam" id="TIGR02512">
    <property type="entry name" value="FeFe_hydrog_A"/>
    <property type="match status" value="1"/>
</dbReference>
<evidence type="ECO:0000256" key="3">
    <source>
        <dbReference type="ARBA" id="ARBA00022723"/>
    </source>
</evidence>
<keyword evidence="4" id="KW-0408">Iron</keyword>
<evidence type="ECO:0000259" key="7">
    <source>
        <dbReference type="PROSITE" id="PS51839"/>
    </source>
</evidence>
<dbReference type="InterPro" id="IPR004108">
    <property type="entry name" value="Fe_hydrogenase_lsu_C"/>
</dbReference>
<dbReference type="InterPro" id="IPR050340">
    <property type="entry name" value="Cytosolic_Fe-S_CAF"/>
</dbReference>
<dbReference type="SUPFAM" id="SSF54292">
    <property type="entry name" value="2Fe-2S ferredoxin-like"/>
    <property type="match status" value="1"/>
</dbReference>
<evidence type="ECO:0000256" key="1">
    <source>
        <dbReference type="ARBA" id="ARBA00001966"/>
    </source>
</evidence>
<dbReference type="InterPro" id="IPR000283">
    <property type="entry name" value="NADH_UbQ_OxRdtase_75kDa_su_CS"/>
</dbReference>
<gene>
    <name evidence="8" type="ORF">INF20_01510</name>
</gene>
<dbReference type="Pfam" id="PF12838">
    <property type="entry name" value="Fer4_7"/>
    <property type="match status" value="1"/>
</dbReference>
<evidence type="ECO:0000256" key="4">
    <source>
        <dbReference type="ARBA" id="ARBA00023004"/>
    </source>
</evidence>
<evidence type="ECO:0000313" key="9">
    <source>
        <dbReference type="Proteomes" id="UP001516588"/>
    </source>
</evidence>
<dbReference type="InterPro" id="IPR013352">
    <property type="entry name" value="Fe_hydrogenase_subset"/>
</dbReference>
<dbReference type="SMART" id="SM00929">
    <property type="entry name" value="NADH-G_4Fe-4S_3"/>
    <property type="match status" value="1"/>
</dbReference>
<accession>A0ABR9QVP4</accession>
<keyword evidence="3" id="KW-0479">Metal-binding</keyword>
<dbReference type="InterPro" id="IPR009016">
    <property type="entry name" value="Fe_hydrogenase"/>
</dbReference>
<dbReference type="Gene3D" id="3.10.20.740">
    <property type="match status" value="1"/>
</dbReference>
<dbReference type="Proteomes" id="UP001516588">
    <property type="component" value="Unassembled WGS sequence"/>
</dbReference>
<dbReference type="InterPro" id="IPR001041">
    <property type="entry name" value="2Fe-2S_ferredoxin-type"/>
</dbReference>
<protein>
    <submittedName>
        <fullName evidence="8">(2Fe-2S)-binding protein</fullName>
    </submittedName>
</protein>
<dbReference type="PANTHER" id="PTHR11615">
    <property type="entry name" value="NITRATE, FORMATE, IRON DEHYDROGENASE"/>
    <property type="match status" value="1"/>
</dbReference>
<dbReference type="Gene3D" id="4.10.260.20">
    <property type="entry name" value="Iron hydrogenase, small subunit"/>
    <property type="match status" value="1"/>
</dbReference>
<evidence type="ECO:0000256" key="5">
    <source>
        <dbReference type="ARBA" id="ARBA00023014"/>
    </source>
</evidence>
<proteinExistence type="predicted"/>
<evidence type="ECO:0000256" key="2">
    <source>
        <dbReference type="ARBA" id="ARBA00022485"/>
    </source>
</evidence>
<dbReference type="Pfam" id="PF02256">
    <property type="entry name" value="Fe_hyd_SSU"/>
    <property type="match status" value="1"/>
</dbReference>
<dbReference type="CDD" id="cd00207">
    <property type="entry name" value="fer2"/>
    <property type="match status" value="1"/>
</dbReference>
<keyword evidence="9" id="KW-1185">Reference proteome</keyword>
<dbReference type="InterPro" id="IPR036991">
    <property type="entry name" value="Fe_hydrogenase_ssu_sf"/>
</dbReference>
<dbReference type="Pfam" id="PF02906">
    <property type="entry name" value="Fe_hyd_lg_C"/>
    <property type="match status" value="1"/>
</dbReference>
<dbReference type="Pfam" id="PF10588">
    <property type="entry name" value="NADH-G_4Fe-4S_3"/>
    <property type="match status" value="1"/>
</dbReference>
<organism evidence="8 9">
    <name type="scientific">Gallibacter intestinalis</name>
    <dbReference type="NCBI Taxonomy" id="2779356"/>
    <lineage>
        <taxon>Bacteria</taxon>
        <taxon>Bacillati</taxon>
        <taxon>Bacillota</taxon>
        <taxon>Clostridia</taxon>
        <taxon>Eubacteriales</taxon>
        <taxon>Eubacteriaceae</taxon>
        <taxon>Gallibacter</taxon>
    </lineage>
</organism>
<feature type="domain" description="4Fe-4S His(Cys)3-ligated-type" evidence="7">
    <location>
        <begin position="80"/>
        <end position="119"/>
    </location>
</feature>